<keyword evidence="9" id="KW-0768">Sushi</keyword>
<dbReference type="Pfam" id="PF07645">
    <property type="entry name" value="EGF_CA"/>
    <property type="match status" value="2"/>
</dbReference>
<evidence type="ECO:0000259" key="13">
    <source>
        <dbReference type="PROSITE" id="PS51041"/>
    </source>
</evidence>
<dbReference type="SMART" id="SM00181">
    <property type="entry name" value="EGF"/>
    <property type="match status" value="3"/>
</dbReference>
<feature type="domain" description="EGF-like" evidence="11">
    <location>
        <begin position="92"/>
        <end position="132"/>
    </location>
</feature>
<evidence type="ECO:0000256" key="2">
    <source>
        <dbReference type="ARBA" id="ARBA00022525"/>
    </source>
</evidence>
<keyword evidence="3 8" id="KW-0245">EGF-like domain</keyword>
<dbReference type="PROSITE" id="PS01186">
    <property type="entry name" value="EGF_2"/>
    <property type="match status" value="3"/>
</dbReference>
<dbReference type="InterPro" id="IPR049883">
    <property type="entry name" value="NOTCH1_EGF-like"/>
</dbReference>
<dbReference type="PROSITE" id="PS51041">
    <property type="entry name" value="EMI"/>
    <property type="match status" value="1"/>
</dbReference>
<gene>
    <name evidence="14" type="primary">SCUBE2</name>
    <name evidence="14" type="ORF">BLAG_LOCUS25492</name>
</gene>
<evidence type="ECO:0000256" key="10">
    <source>
        <dbReference type="SAM" id="SignalP"/>
    </source>
</evidence>
<feature type="domain" description="EMI" evidence="13">
    <location>
        <begin position="17"/>
        <end position="91"/>
    </location>
</feature>
<evidence type="ECO:0000256" key="1">
    <source>
        <dbReference type="ARBA" id="ARBA00004613"/>
    </source>
</evidence>
<protein>
    <submittedName>
        <fullName evidence="14">SCUBE2 protein</fullName>
    </submittedName>
</protein>
<dbReference type="InterPro" id="IPR001881">
    <property type="entry name" value="EGF-like_Ca-bd_dom"/>
</dbReference>
<evidence type="ECO:0000256" key="7">
    <source>
        <dbReference type="ARBA" id="ARBA00023180"/>
    </source>
</evidence>
<evidence type="ECO:0000256" key="8">
    <source>
        <dbReference type="PROSITE-ProRule" id="PRU00076"/>
    </source>
</evidence>
<evidence type="ECO:0000313" key="15">
    <source>
        <dbReference type="Proteomes" id="UP000838412"/>
    </source>
</evidence>
<dbReference type="SMART" id="SM00032">
    <property type="entry name" value="CCP"/>
    <property type="match status" value="2"/>
</dbReference>
<dbReference type="InterPro" id="IPR000436">
    <property type="entry name" value="Sushi_SCR_CCP_dom"/>
</dbReference>
<keyword evidence="7" id="KW-0325">Glycoprotein</keyword>
<dbReference type="PROSITE" id="PS50923">
    <property type="entry name" value="SUSHI"/>
    <property type="match status" value="1"/>
</dbReference>
<dbReference type="GO" id="GO:0005509">
    <property type="term" value="F:calcium ion binding"/>
    <property type="evidence" value="ECO:0007669"/>
    <property type="project" value="InterPro"/>
</dbReference>
<feature type="disulfide bond" evidence="9">
    <location>
        <begin position="244"/>
        <end position="271"/>
    </location>
</feature>
<dbReference type="PROSITE" id="PS00010">
    <property type="entry name" value="ASX_HYDROXYL"/>
    <property type="match status" value="2"/>
</dbReference>
<dbReference type="InterPro" id="IPR000742">
    <property type="entry name" value="EGF"/>
</dbReference>
<dbReference type="PROSITE" id="PS01187">
    <property type="entry name" value="EGF_CA"/>
    <property type="match status" value="2"/>
</dbReference>
<keyword evidence="15" id="KW-1185">Reference proteome</keyword>
<comment type="subcellular location">
    <subcellularLocation>
        <location evidence="1">Secreted</location>
    </subcellularLocation>
</comment>
<dbReference type="InterPro" id="IPR000152">
    <property type="entry name" value="EGF-type_Asp/Asn_hydroxyl_site"/>
</dbReference>
<dbReference type="FunFam" id="2.10.25.10:FF:000010">
    <property type="entry name" value="Pro-epidermal growth factor"/>
    <property type="match status" value="1"/>
</dbReference>
<dbReference type="EMBL" id="OV696694">
    <property type="protein sequence ID" value="CAH1274494.1"/>
    <property type="molecule type" value="Genomic_DNA"/>
</dbReference>
<dbReference type="InterPro" id="IPR009030">
    <property type="entry name" value="Growth_fac_rcpt_cys_sf"/>
</dbReference>
<dbReference type="Gene3D" id="2.10.25.10">
    <property type="entry name" value="Laminin"/>
    <property type="match status" value="3"/>
</dbReference>
<dbReference type="SUPFAM" id="SSF57184">
    <property type="entry name" value="Growth factor receptor domain"/>
    <property type="match status" value="1"/>
</dbReference>
<evidence type="ECO:0000313" key="14">
    <source>
        <dbReference type="EMBL" id="CAH1274494.1"/>
    </source>
</evidence>
<dbReference type="Gene3D" id="2.10.70.10">
    <property type="entry name" value="Complement Module, domain 1"/>
    <property type="match status" value="2"/>
</dbReference>
<name>A0A8K0AH61_BRALA</name>
<dbReference type="PANTHER" id="PTHR47333:SF4">
    <property type="entry name" value="EGF-LIKE DOMAIN-CONTAINING PROTEIN"/>
    <property type="match status" value="1"/>
</dbReference>
<feature type="domain" description="EGF-like" evidence="11">
    <location>
        <begin position="133"/>
        <end position="173"/>
    </location>
</feature>
<accession>A0A8K0AH61</accession>
<keyword evidence="6 9" id="KW-1015">Disulfide bond</keyword>
<evidence type="ECO:0000259" key="12">
    <source>
        <dbReference type="PROSITE" id="PS50923"/>
    </source>
</evidence>
<evidence type="ECO:0000259" key="11">
    <source>
        <dbReference type="PROSITE" id="PS50026"/>
    </source>
</evidence>
<dbReference type="PANTHER" id="PTHR47333">
    <property type="entry name" value="VON WILLEBRAND FACTOR C AND EGF DOMAIN-CONTAINING PROTEIN"/>
    <property type="match status" value="1"/>
</dbReference>
<evidence type="ECO:0000256" key="3">
    <source>
        <dbReference type="ARBA" id="ARBA00022536"/>
    </source>
</evidence>
<dbReference type="InterPro" id="IPR018097">
    <property type="entry name" value="EGF_Ca-bd_CS"/>
</dbReference>
<dbReference type="Pfam" id="PF14670">
    <property type="entry name" value="FXa_inhibition"/>
    <property type="match status" value="1"/>
</dbReference>
<dbReference type="InterPro" id="IPR011489">
    <property type="entry name" value="EMI_domain"/>
</dbReference>
<keyword evidence="4 10" id="KW-0732">Signal</keyword>
<dbReference type="InterPro" id="IPR052080">
    <property type="entry name" value="vWF_C/EGF_Fibrillin"/>
</dbReference>
<feature type="signal peptide" evidence="10">
    <location>
        <begin position="1"/>
        <end position="18"/>
    </location>
</feature>
<evidence type="ECO:0000256" key="9">
    <source>
        <dbReference type="PROSITE-ProRule" id="PRU00302"/>
    </source>
</evidence>
<proteinExistence type="predicted"/>
<dbReference type="InterPro" id="IPR035976">
    <property type="entry name" value="Sushi/SCR/CCP_sf"/>
</dbReference>
<dbReference type="PROSITE" id="PS50026">
    <property type="entry name" value="EGF_3"/>
    <property type="match status" value="2"/>
</dbReference>
<organism evidence="14 15">
    <name type="scientific">Branchiostoma lanceolatum</name>
    <name type="common">Common lancelet</name>
    <name type="synonym">Amphioxus lanceolatum</name>
    <dbReference type="NCBI Taxonomy" id="7740"/>
    <lineage>
        <taxon>Eukaryota</taxon>
        <taxon>Metazoa</taxon>
        <taxon>Chordata</taxon>
        <taxon>Cephalochordata</taxon>
        <taxon>Leptocardii</taxon>
        <taxon>Amphioxiformes</taxon>
        <taxon>Branchiostomatidae</taxon>
        <taxon>Branchiostoma</taxon>
    </lineage>
</organism>
<comment type="caution">
    <text evidence="8">Lacks conserved residue(s) required for the propagation of feature annotation.</text>
</comment>
<dbReference type="Pfam" id="PF00084">
    <property type="entry name" value="Sushi"/>
    <property type="match status" value="1"/>
</dbReference>
<feature type="chain" id="PRO_5035427979" evidence="10">
    <location>
        <begin position="19"/>
        <end position="338"/>
    </location>
</feature>
<dbReference type="Pfam" id="PF07546">
    <property type="entry name" value="EMI"/>
    <property type="match status" value="1"/>
</dbReference>
<feature type="domain" description="Sushi" evidence="12">
    <location>
        <begin position="216"/>
        <end position="273"/>
    </location>
</feature>
<dbReference type="OrthoDB" id="6286622at2759"/>
<dbReference type="Proteomes" id="UP000838412">
    <property type="component" value="Chromosome 9"/>
</dbReference>
<dbReference type="AlphaFoldDB" id="A0A8K0AH61"/>
<evidence type="ECO:0000256" key="6">
    <source>
        <dbReference type="ARBA" id="ARBA00023157"/>
    </source>
</evidence>
<sequence length="338" mass="37808">MGFTILVLLMSLLPLSLAGWCREPLLRIRTRQVTYQIRASQRYYTSCGTWGWSSCTRYRDVYRTGYRPQYYATYYTERVCCTDWTGSNCNTDVDECLRGTDGCSHICDNTAGSYTCRCSPGYSLQSDRHSCRDIDECSSNNGGCEHTCRNSAGSYSCDCNIGFRLNSNDHSCDDINECTEQSSGCEHTCFNSVGSYHCGCYVGWHLAWDQHTCLGNPCVDIGTPQNGERICTGFVTNETCSFECHPGYYMIGSAERSCLPSAQWAGEQPQCPPKLCDRLAPPENGYIRMPCRREYTSRCAMGCNDGFYQSAGDDANKDCMLQDSGVGWSVNAFNCSRK</sequence>
<evidence type="ECO:0000256" key="5">
    <source>
        <dbReference type="ARBA" id="ARBA00022737"/>
    </source>
</evidence>
<keyword evidence="5" id="KW-0677">Repeat</keyword>
<keyword evidence="2" id="KW-0964">Secreted</keyword>
<dbReference type="GO" id="GO:0005576">
    <property type="term" value="C:extracellular region"/>
    <property type="evidence" value="ECO:0007669"/>
    <property type="project" value="UniProtKB-SubCell"/>
</dbReference>
<evidence type="ECO:0000256" key="4">
    <source>
        <dbReference type="ARBA" id="ARBA00022729"/>
    </source>
</evidence>
<dbReference type="CDD" id="cd00033">
    <property type="entry name" value="CCP"/>
    <property type="match status" value="1"/>
</dbReference>
<dbReference type="SUPFAM" id="SSF57535">
    <property type="entry name" value="Complement control module/SCR domain"/>
    <property type="match status" value="2"/>
</dbReference>
<reference evidence="14" key="1">
    <citation type="submission" date="2022-01" db="EMBL/GenBank/DDBJ databases">
        <authorList>
            <person name="Braso-Vives M."/>
        </authorList>
    </citation>
    <scope>NUCLEOTIDE SEQUENCE</scope>
</reference>
<dbReference type="FunFam" id="2.10.25.10:FF:000240">
    <property type="entry name" value="Vitamin K-dependent protein S"/>
    <property type="match status" value="1"/>
</dbReference>
<dbReference type="SMART" id="SM00179">
    <property type="entry name" value="EGF_CA"/>
    <property type="match status" value="3"/>
</dbReference>